<dbReference type="AlphaFoldDB" id="A0A4S3JXV8"/>
<keyword evidence="2" id="KW-1185">Reference proteome</keyword>
<reference evidence="1 2" key="1">
    <citation type="submission" date="2019-03" db="EMBL/GenBank/DDBJ databases">
        <title>The genome sequence of a newly discovered highly antifungal drug resistant Aspergillus species, Aspergillus tanneri NIH 1004.</title>
        <authorList>
            <person name="Mounaud S."/>
            <person name="Singh I."/>
            <person name="Joardar V."/>
            <person name="Pakala S."/>
            <person name="Pakala S."/>
            <person name="Venepally P."/>
            <person name="Hoover J."/>
            <person name="Nierman W."/>
            <person name="Chung J."/>
            <person name="Losada L."/>
        </authorList>
    </citation>
    <scope>NUCLEOTIDE SEQUENCE [LARGE SCALE GENOMIC DNA]</scope>
    <source>
        <strain evidence="1 2">NIH1004</strain>
    </source>
</reference>
<evidence type="ECO:0000313" key="1">
    <source>
        <dbReference type="EMBL" id="THD00392.1"/>
    </source>
</evidence>
<dbReference type="Proteomes" id="UP000308092">
    <property type="component" value="Unassembled WGS sequence"/>
</dbReference>
<protein>
    <submittedName>
        <fullName evidence="1">Uncharacterized protein</fullName>
    </submittedName>
</protein>
<gene>
    <name evidence="1" type="ORF">EYZ11_000119</name>
</gene>
<dbReference type="VEuPathDB" id="FungiDB:EYZ11_000119"/>
<organism evidence="1 2">
    <name type="scientific">Aspergillus tanneri</name>
    <dbReference type="NCBI Taxonomy" id="1220188"/>
    <lineage>
        <taxon>Eukaryota</taxon>
        <taxon>Fungi</taxon>
        <taxon>Dikarya</taxon>
        <taxon>Ascomycota</taxon>
        <taxon>Pezizomycotina</taxon>
        <taxon>Eurotiomycetes</taxon>
        <taxon>Eurotiomycetidae</taxon>
        <taxon>Eurotiales</taxon>
        <taxon>Aspergillaceae</taxon>
        <taxon>Aspergillus</taxon>
        <taxon>Aspergillus subgen. Circumdati</taxon>
    </lineage>
</organism>
<proteinExistence type="predicted"/>
<name>A0A4S3JXV8_9EURO</name>
<evidence type="ECO:0000313" key="2">
    <source>
        <dbReference type="Proteomes" id="UP000308092"/>
    </source>
</evidence>
<comment type="caution">
    <text evidence="1">The sequence shown here is derived from an EMBL/GenBank/DDBJ whole genome shotgun (WGS) entry which is preliminary data.</text>
</comment>
<accession>A0A4S3JXV8</accession>
<sequence>MVAMAFKFLHTTLRSTLELERAYVTWGIWDGQNGVVALSAQ</sequence>
<dbReference type="EMBL" id="SOSA01000002">
    <property type="protein sequence ID" value="THD00392.1"/>
    <property type="molecule type" value="Genomic_DNA"/>
</dbReference>